<evidence type="ECO:0000256" key="3">
    <source>
        <dbReference type="ARBA" id="ARBA00004906"/>
    </source>
</evidence>
<evidence type="ECO:0000313" key="19">
    <source>
        <dbReference type="EMBL" id="TFY67923.1"/>
    </source>
</evidence>
<evidence type="ECO:0000313" key="20">
    <source>
        <dbReference type="Proteomes" id="UP000298390"/>
    </source>
</evidence>
<dbReference type="InterPro" id="IPR013956">
    <property type="entry name" value="E3_ubiquit_lig_Bre1"/>
</dbReference>
<sequence length="830" mass="94677">MAETKKRPYADDAEQSLPKKRAVSEEKPAASLVNGVESHPDEPRDSDQLEMFRKDAIYRRMKYYSREWERSEARVAELERRRSTCEAGLAALEACWTQIIGTIRMLVKPDDLPPVDVSPHELYDLTAHVSDDADPQYVESLRGKMQATTELVSAFVRLGGQTQVRVMQDEEFRTRQKAQTEESSLRAELSLARTRLRDMEAERDIYRDQLVAAEKRMDRMQSKVASASHKHSVNGKVKTEPSSEASASPAPPPADDRDGGSGTAQEWEAIARFRSAELAKARSENESLRHTVGQLWAQIRAVAEEVVVASPYYRMLQEERDRLENARQDEQQTVKNLEEQLKQAEEKRTEIVDAATAASEHVVNELTAMLARRDNDNVRLRETRDQYAAELHERRQKEQVKCQALNEYKHLSESRSERIEMLKSEVTRLRSRHAAQTGDEDLLHFILRGYSEESKEYVDDIKERLRTAEARVAALEVTLSQRQQSDNAGDLRHEVDARERLAAAEKELEKYRSVYGDTSALPPDVTSLLERLQQREHEFERLTLQLTQQQEASASIAFHDVILICSGAQAEASIYAELDRLSSAWESLDKRLQSKVFDLSAMEDKLTRTVAEKAKVDNKYMAALRDKEASESERRQLSRICEKHIKATDLWLETQKKSSAQMSAAEKELNRVKTAYAHLANVDQKRRAEIETLAARVQASKSAFEKMTFTYKEHIEQASRERAQLQLAEEAALKAKKEAERQAVKLKAASQDQSASSSTREVQLQREVDQCMSILKCSTCRQNMRNTVITKCMHSFCKSCVDARVATRQRKCPACNLAFSQGEVQTLFFQ</sequence>
<feature type="compositionally biased region" description="Basic and acidic residues" evidence="17">
    <location>
        <begin position="38"/>
        <end position="48"/>
    </location>
</feature>
<protein>
    <recommendedName>
        <fullName evidence="15">E3 ubiquitin protein ligase</fullName>
        <ecNumber evidence="15">2.3.2.27</ecNumber>
    </recommendedName>
</protein>
<feature type="region of interest" description="Disordered" evidence="17">
    <location>
        <begin position="1"/>
        <end position="48"/>
    </location>
</feature>
<dbReference type="CDD" id="cd16499">
    <property type="entry name" value="RING-HC_Bre1-like"/>
    <property type="match status" value="1"/>
</dbReference>
<feature type="region of interest" description="Disordered" evidence="17">
    <location>
        <begin position="220"/>
        <end position="263"/>
    </location>
</feature>
<comment type="subcellular location">
    <subcellularLocation>
        <location evidence="2 15">Nucleus</location>
    </subcellularLocation>
</comment>
<name>A0A4Y9Z215_9APHY</name>
<dbReference type="GO" id="GO:0016567">
    <property type="term" value="P:protein ubiquitination"/>
    <property type="evidence" value="ECO:0007669"/>
    <property type="project" value="UniProtKB-UniRule"/>
</dbReference>
<evidence type="ECO:0000256" key="9">
    <source>
        <dbReference type="ARBA" id="ARBA00022833"/>
    </source>
</evidence>
<evidence type="ECO:0000256" key="17">
    <source>
        <dbReference type="SAM" id="MobiDB-lite"/>
    </source>
</evidence>
<dbReference type="GO" id="GO:0008270">
    <property type="term" value="F:zinc ion binding"/>
    <property type="evidence" value="ECO:0007669"/>
    <property type="project" value="UniProtKB-KW"/>
</dbReference>
<keyword evidence="12 15" id="KW-0539">Nucleus</keyword>
<evidence type="ECO:0000256" key="1">
    <source>
        <dbReference type="ARBA" id="ARBA00000900"/>
    </source>
</evidence>
<evidence type="ECO:0000256" key="10">
    <source>
        <dbReference type="ARBA" id="ARBA00022853"/>
    </source>
</evidence>
<dbReference type="Pfam" id="PF00097">
    <property type="entry name" value="zf-C3HC4"/>
    <property type="match status" value="1"/>
</dbReference>
<gene>
    <name evidence="19" type="ORF">EVJ58_g1342</name>
</gene>
<keyword evidence="5 15" id="KW-0808">Transferase</keyword>
<dbReference type="InterPro" id="IPR013083">
    <property type="entry name" value="Znf_RING/FYVE/PHD"/>
</dbReference>
<dbReference type="SUPFAM" id="SSF57850">
    <property type="entry name" value="RING/U-box"/>
    <property type="match status" value="1"/>
</dbReference>
<keyword evidence="7 14" id="KW-0863">Zinc-finger</keyword>
<dbReference type="PROSITE" id="PS50089">
    <property type="entry name" value="ZF_RING_2"/>
    <property type="match status" value="1"/>
</dbReference>
<dbReference type="AlphaFoldDB" id="A0A4Y9Z215"/>
<comment type="catalytic activity">
    <reaction evidence="1 15">
        <text>S-ubiquitinyl-[E2 ubiquitin-conjugating enzyme]-L-cysteine + [acceptor protein]-L-lysine = [E2 ubiquitin-conjugating enzyme]-L-cysteine + N(6)-ubiquitinyl-[acceptor protein]-L-lysine.</text>
        <dbReference type="EC" id="2.3.2.27"/>
    </reaction>
</comment>
<feature type="domain" description="RING-type" evidence="18">
    <location>
        <begin position="777"/>
        <end position="816"/>
    </location>
</feature>
<evidence type="ECO:0000256" key="12">
    <source>
        <dbReference type="ARBA" id="ARBA00023242"/>
    </source>
</evidence>
<organism evidence="19 20">
    <name type="scientific">Rhodofomes roseus</name>
    <dbReference type="NCBI Taxonomy" id="34475"/>
    <lineage>
        <taxon>Eukaryota</taxon>
        <taxon>Fungi</taxon>
        <taxon>Dikarya</taxon>
        <taxon>Basidiomycota</taxon>
        <taxon>Agaricomycotina</taxon>
        <taxon>Agaricomycetes</taxon>
        <taxon>Polyporales</taxon>
        <taxon>Rhodofomes</taxon>
    </lineage>
</organism>
<dbReference type="STRING" id="34475.A0A4Y9Z215"/>
<dbReference type="EC" id="2.3.2.27" evidence="15"/>
<comment type="pathway">
    <text evidence="3 15">Protein modification; protein ubiquitination.</text>
</comment>
<evidence type="ECO:0000256" key="11">
    <source>
        <dbReference type="ARBA" id="ARBA00023054"/>
    </source>
</evidence>
<accession>A0A4Y9Z215</accession>
<dbReference type="InterPro" id="IPR018957">
    <property type="entry name" value="Znf_C3HC4_RING-type"/>
</dbReference>
<feature type="coiled-coil region" evidence="16">
    <location>
        <begin position="313"/>
        <end position="354"/>
    </location>
</feature>
<evidence type="ECO:0000256" key="8">
    <source>
        <dbReference type="ARBA" id="ARBA00022786"/>
    </source>
</evidence>
<dbReference type="InterPro" id="IPR001841">
    <property type="entry name" value="Znf_RING"/>
</dbReference>
<comment type="function">
    <text evidence="13">E3 ubiquitin-protein ligase that mediates monoubiquitination of histone H2B to form H2BK123ub1. H2BK123ub1 gives a specific tag for epigenetic transcriptional activation and is also a prerequisite for H3K4me and H3K79me formation.</text>
</comment>
<feature type="compositionally biased region" description="Basic and acidic residues" evidence="17">
    <location>
        <begin position="1"/>
        <end position="10"/>
    </location>
</feature>
<dbReference type="SMART" id="SM00184">
    <property type="entry name" value="RING"/>
    <property type="match status" value="1"/>
</dbReference>
<evidence type="ECO:0000256" key="7">
    <source>
        <dbReference type="ARBA" id="ARBA00022771"/>
    </source>
</evidence>
<dbReference type="EMBL" id="SEKV01000042">
    <property type="protein sequence ID" value="TFY67923.1"/>
    <property type="molecule type" value="Genomic_DNA"/>
</dbReference>
<dbReference type="PANTHER" id="PTHR23163">
    <property type="entry name" value="RING FINGER PROTEIN-RELATED"/>
    <property type="match status" value="1"/>
</dbReference>
<proteinExistence type="inferred from homology"/>
<reference evidence="19 20" key="1">
    <citation type="submission" date="2019-01" db="EMBL/GenBank/DDBJ databases">
        <title>Genome sequencing of the rare red list fungi Fomitopsis rosea.</title>
        <authorList>
            <person name="Buettner E."/>
            <person name="Kellner H."/>
        </authorList>
    </citation>
    <scope>NUCLEOTIDE SEQUENCE [LARGE SCALE GENOMIC DNA]</scope>
    <source>
        <strain evidence="19 20">DSM 105464</strain>
    </source>
</reference>
<dbReference type="UniPathway" id="UPA00143"/>
<dbReference type="GO" id="GO:0061630">
    <property type="term" value="F:ubiquitin protein ligase activity"/>
    <property type="evidence" value="ECO:0007669"/>
    <property type="project" value="UniProtKB-EC"/>
</dbReference>
<evidence type="ECO:0000256" key="14">
    <source>
        <dbReference type="PROSITE-ProRule" id="PRU00175"/>
    </source>
</evidence>
<evidence type="ECO:0000259" key="18">
    <source>
        <dbReference type="PROSITE" id="PS50089"/>
    </source>
</evidence>
<evidence type="ECO:0000256" key="6">
    <source>
        <dbReference type="ARBA" id="ARBA00022723"/>
    </source>
</evidence>
<dbReference type="InterPro" id="IPR017907">
    <property type="entry name" value="Znf_RING_CS"/>
</dbReference>
<keyword evidence="9 15" id="KW-0862">Zinc</keyword>
<dbReference type="GO" id="GO:0005634">
    <property type="term" value="C:nucleus"/>
    <property type="evidence" value="ECO:0007669"/>
    <property type="project" value="UniProtKB-SubCell"/>
</dbReference>
<dbReference type="InterPro" id="IPR058643">
    <property type="entry name" value="BRE1-like_CC"/>
</dbReference>
<keyword evidence="6 15" id="KW-0479">Metal-binding</keyword>
<evidence type="ECO:0000256" key="5">
    <source>
        <dbReference type="ARBA" id="ARBA00022679"/>
    </source>
</evidence>
<dbReference type="PROSITE" id="PS00518">
    <property type="entry name" value="ZF_RING_1"/>
    <property type="match status" value="1"/>
</dbReference>
<comment type="caution">
    <text evidence="19">The sequence shown here is derived from an EMBL/GenBank/DDBJ whole genome shotgun (WGS) entry which is preliminary data.</text>
</comment>
<evidence type="ECO:0000256" key="15">
    <source>
        <dbReference type="RuleBase" id="RU365038"/>
    </source>
</evidence>
<dbReference type="Gene3D" id="3.30.40.10">
    <property type="entry name" value="Zinc/RING finger domain, C3HC4 (zinc finger)"/>
    <property type="match status" value="1"/>
</dbReference>
<evidence type="ECO:0000256" key="13">
    <source>
        <dbReference type="ARBA" id="ARBA00059679"/>
    </source>
</evidence>
<dbReference type="Proteomes" id="UP000298390">
    <property type="component" value="Unassembled WGS sequence"/>
</dbReference>
<dbReference type="GO" id="GO:0033503">
    <property type="term" value="C:HULC complex"/>
    <property type="evidence" value="ECO:0007669"/>
    <property type="project" value="TreeGrafter"/>
</dbReference>
<evidence type="ECO:0000256" key="4">
    <source>
        <dbReference type="ARBA" id="ARBA00005555"/>
    </source>
</evidence>
<dbReference type="PANTHER" id="PTHR23163:SF0">
    <property type="entry name" value="E3 UBIQUITIN-PROTEIN LIGASE BRE1"/>
    <property type="match status" value="1"/>
</dbReference>
<dbReference type="Pfam" id="PF26095">
    <property type="entry name" value="CC_Bre1"/>
    <property type="match status" value="1"/>
</dbReference>
<comment type="similarity">
    <text evidence="4 15">Belongs to the BRE1 family.</text>
</comment>
<feature type="coiled-coil region" evidence="16">
    <location>
        <begin position="451"/>
        <end position="552"/>
    </location>
</feature>
<evidence type="ECO:0000256" key="2">
    <source>
        <dbReference type="ARBA" id="ARBA00004123"/>
    </source>
</evidence>
<keyword evidence="8 15" id="KW-0833">Ubl conjugation pathway</keyword>
<dbReference type="GO" id="GO:0006325">
    <property type="term" value="P:chromatin organization"/>
    <property type="evidence" value="ECO:0007669"/>
    <property type="project" value="UniProtKB-KW"/>
</dbReference>
<evidence type="ECO:0000256" key="16">
    <source>
        <dbReference type="SAM" id="Coils"/>
    </source>
</evidence>
<feature type="coiled-coil region" evidence="16">
    <location>
        <begin position="711"/>
        <end position="749"/>
    </location>
</feature>
<keyword evidence="11 15" id="KW-0175">Coiled coil</keyword>
<keyword evidence="10 15" id="KW-0156">Chromatin regulator</keyword>
<dbReference type="Pfam" id="PF08647">
    <property type="entry name" value="BRE1"/>
    <property type="match status" value="1"/>
</dbReference>